<evidence type="ECO:0000256" key="7">
    <source>
        <dbReference type="ARBA" id="ARBA00022842"/>
    </source>
</evidence>
<dbReference type="GO" id="GO:0005829">
    <property type="term" value="C:cytosol"/>
    <property type="evidence" value="ECO:0007669"/>
    <property type="project" value="TreeGrafter"/>
</dbReference>
<dbReference type="GO" id="GO:0005524">
    <property type="term" value="F:ATP binding"/>
    <property type="evidence" value="ECO:0007669"/>
    <property type="project" value="UniProtKB-UniRule"/>
</dbReference>
<evidence type="ECO:0000256" key="6">
    <source>
        <dbReference type="ARBA" id="ARBA00022840"/>
    </source>
</evidence>
<dbReference type="OrthoDB" id="9802097at2"/>
<keyword evidence="11" id="KW-1185">Reference proteome</keyword>
<dbReference type="EMBL" id="VJVV01000001">
    <property type="protein sequence ID" value="TRO83902.1"/>
    <property type="molecule type" value="Genomic_DNA"/>
</dbReference>
<evidence type="ECO:0000256" key="5">
    <source>
        <dbReference type="ARBA" id="ARBA00022756"/>
    </source>
</evidence>
<comment type="subunit">
    <text evidence="9">Homodimer.</text>
</comment>
<dbReference type="NCBIfam" id="TIGR00347">
    <property type="entry name" value="bioD"/>
    <property type="match status" value="1"/>
</dbReference>
<dbReference type="CDD" id="cd03109">
    <property type="entry name" value="DTBS"/>
    <property type="match status" value="1"/>
</dbReference>
<evidence type="ECO:0000256" key="8">
    <source>
        <dbReference type="ARBA" id="ARBA00047386"/>
    </source>
</evidence>
<dbReference type="AlphaFoldDB" id="A0A550JL29"/>
<keyword evidence="6 9" id="KW-0067">ATP-binding</keyword>
<keyword evidence="4 9" id="KW-0547">Nucleotide-binding</keyword>
<evidence type="ECO:0000256" key="2">
    <source>
        <dbReference type="ARBA" id="ARBA00022598"/>
    </source>
</evidence>
<reference evidence="10 11" key="1">
    <citation type="submission" date="2019-07" db="EMBL/GenBank/DDBJ databases">
        <title>Insights of Desulfuromonas acetexigens electromicrobiology.</title>
        <authorList>
            <person name="Katuri K."/>
            <person name="Sapireddy V."/>
            <person name="Shaw D.R."/>
            <person name="Saikaly P."/>
        </authorList>
    </citation>
    <scope>NUCLEOTIDE SEQUENCE [LARGE SCALE GENOMIC DNA]</scope>
    <source>
        <strain evidence="10 11">2873</strain>
    </source>
</reference>
<keyword evidence="1 9" id="KW-0963">Cytoplasm</keyword>
<feature type="binding site" evidence="9">
    <location>
        <begin position="132"/>
        <end position="135"/>
    </location>
    <ligand>
        <name>ATP</name>
        <dbReference type="ChEBI" id="CHEBI:30616"/>
    </ligand>
</feature>
<accession>A0A550JL29</accession>
<comment type="caution">
    <text evidence="9">Lacks conserved residue(s) required for the propagation of feature annotation.</text>
</comment>
<keyword evidence="2 9" id="KW-0436">Ligase</keyword>
<feature type="binding site" evidence="9">
    <location>
        <begin position="31"/>
        <end position="36"/>
    </location>
    <ligand>
        <name>ATP</name>
        <dbReference type="ChEBI" id="CHEBI:30616"/>
    </ligand>
</feature>
<proteinExistence type="inferred from homology"/>
<dbReference type="UniPathway" id="UPA00078">
    <property type="reaction ID" value="UER00161"/>
</dbReference>
<comment type="similarity">
    <text evidence="9">Belongs to the dethiobiotin synthetase family.</text>
</comment>
<keyword evidence="7 9" id="KW-0460">Magnesium</keyword>
<comment type="catalytic activity">
    <reaction evidence="8">
        <text>(7R,8S)-8-amino-7-(carboxyamino)nonanoate + ATP = (4R,5S)-dethiobiotin + ADP + phosphate + H(+)</text>
        <dbReference type="Rhea" id="RHEA:63684"/>
        <dbReference type="ChEBI" id="CHEBI:15378"/>
        <dbReference type="ChEBI" id="CHEBI:30616"/>
        <dbReference type="ChEBI" id="CHEBI:43474"/>
        <dbReference type="ChEBI" id="CHEBI:149470"/>
        <dbReference type="ChEBI" id="CHEBI:149473"/>
        <dbReference type="ChEBI" id="CHEBI:456216"/>
    </reaction>
</comment>
<dbReference type="InterPro" id="IPR004472">
    <property type="entry name" value="DTB_synth_BioD"/>
</dbReference>
<dbReference type="SUPFAM" id="SSF52540">
    <property type="entry name" value="P-loop containing nucleoside triphosphate hydrolases"/>
    <property type="match status" value="1"/>
</dbReference>
<evidence type="ECO:0000313" key="10">
    <source>
        <dbReference type="EMBL" id="TRO83902.1"/>
    </source>
</evidence>
<dbReference type="Proteomes" id="UP000317155">
    <property type="component" value="Unassembled WGS sequence"/>
</dbReference>
<comment type="cofactor">
    <cofactor evidence="9">
        <name>Mg(2+)</name>
        <dbReference type="ChEBI" id="CHEBI:18420"/>
    </cofactor>
</comment>
<gene>
    <name evidence="9 10" type="primary">bioD</name>
    <name evidence="10" type="ORF">FL622_01595</name>
</gene>
<dbReference type="Pfam" id="PF13500">
    <property type="entry name" value="AAA_26"/>
    <property type="match status" value="1"/>
</dbReference>
<feature type="binding site" evidence="9">
    <location>
        <position position="71"/>
    </location>
    <ligand>
        <name>Mg(2+)</name>
        <dbReference type="ChEBI" id="CHEBI:18420"/>
    </ligand>
</feature>
<sequence>MTCACSAIWRWNSMSVTRTKKGLFVTGTDTGVGKTLVTAALALFLRRRGYDVGVMKPVETGVEDPSGLGADGQLLQWAADSGDEIDLICPYRLRAPLAPSLAAEKEGKRIIFGDLLEAAQTLSERHGYLLIEGAGGLMVPLSGAVLLLDLVKALGHPLLTVCRPTLGTINHTLLTMHAARSNDIPLAGYIVNNMPQTPSEAEAQAPNALVEVASGDLLAVLGQVPGTPREQAQALADQLERVPTLHWLFSGLDV</sequence>
<dbReference type="GO" id="GO:0004141">
    <property type="term" value="F:dethiobiotin synthase activity"/>
    <property type="evidence" value="ECO:0007669"/>
    <property type="project" value="UniProtKB-UniRule"/>
</dbReference>
<dbReference type="HAMAP" id="MF_00336">
    <property type="entry name" value="BioD"/>
    <property type="match status" value="1"/>
</dbReference>
<comment type="catalytic activity">
    <reaction evidence="9">
        <text>(7R,8S)-7,8-diammoniononanoate + CO2 + ATP = (4R,5S)-dethiobiotin + ADP + phosphate + 3 H(+)</text>
        <dbReference type="Rhea" id="RHEA:15805"/>
        <dbReference type="ChEBI" id="CHEBI:15378"/>
        <dbReference type="ChEBI" id="CHEBI:16526"/>
        <dbReference type="ChEBI" id="CHEBI:30616"/>
        <dbReference type="ChEBI" id="CHEBI:43474"/>
        <dbReference type="ChEBI" id="CHEBI:149469"/>
        <dbReference type="ChEBI" id="CHEBI:149473"/>
        <dbReference type="ChEBI" id="CHEBI:456216"/>
        <dbReference type="EC" id="6.3.3.3"/>
    </reaction>
</comment>
<organism evidence="10 11">
    <name type="scientific">Trichloromonas acetexigens</name>
    <dbReference type="NCBI Taxonomy" id="38815"/>
    <lineage>
        <taxon>Bacteria</taxon>
        <taxon>Pseudomonadati</taxon>
        <taxon>Thermodesulfobacteriota</taxon>
        <taxon>Desulfuromonadia</taxon>
        <taxon>Desulfuromonadales</taxon>
        <taxon>Trichloromonadaceae</taxon>
        <taxon>Trichloromonas</taxon>
    </lineage>
</organism>
<feature type="binding site" evidence="9">
    <location>
        <position position="132"/>
    </location>
    <ligand>
        <name>Mg(2+)</name>
        <dbReference type="ChEBI" id="CHEBI:18420"/>
    </ligand>
</feature>
<dbReference type="GO" id="GO:0000287">
    <property type="term" value="F:magnesium ion binding"/>
    <property type="evidence" value="ECO:0007669"/>
    <property type="project" value="UniProtKB-UniRule"/>
</dbReference>
<name>A0A550JL29_9BACT</name>
<keyword evidence="5 9" id="KW-0093">Biotin biosynthesis</keyword>
<dbReference type="InterPro" id="IPR027417">
    <property type="entry name" value="P-loop_NTPase"/>
</dbReference>
<dbReference type="EC" id="6.3.3.3" evidence="9"/>
<comment type="function">
    <text evidence="9">Catalyzes a mechanistically unusual reaction, the ATP-dependent insertion of CO2 between the N7 and N8 nitrogen atoms of 7,8-diaminopelargonic acid (DAPA, also called 7,8-diammoniononanoate) to form a ureido ring.</text>
</comment>
<dbReference type="Gene3D" id="3.40.50.300">
    <property type="entry name" value="P-loop containing nucleotide triphosphate hydrolases"/>
    <property type="match status" value="1"/>
</dbReference>
<protein>
    <recommendedName>
        <fullName evidence="9">ATP-dependent dethiobiotin synthetase BioD</fullName>
        <ecNumber evidence="9">6.3.3.3</ecNumber>
    </recommendedName>
    <alternativeName>
        <fullName evidence="9">DTB synthetase</fullName>
        <shortName evidence="9">DTBS</shortName>
    </alternativeName>
    <alternativeName>
        <fullName evidence="9">Dethiobiotin synthase</fullName>
    </alternativeName>
</protein>
<comment type="subcellular location">
    <subcellularLocation>
        <location evidence="9">Cytoplasm</location>
    </subcellularLocation>
</comment>
<feature type="active site" evidence="9">
    <location>
        <position position="56"/>
    </location>
</feature>
<evidence type="ECO:0000313" key="11">
    <source>
        <dbReference type="Proteomes" id="UP000317155"/>
    </source>
</evidence>
<evidence type="ECO:0000256" key="4">
    <source>
        <dbReference type="ARBA" id="ARBA00022741"/>
    </source>
</evidence>
<feature type="binding site" evidence="9">
    <location>
        <position position="60"/>
    </location>
    <ligand>
        <name>substrate</name>
    </ligand>
</feature>
<dbReference type="PANTHER" id="PTHR43210:SF2">
    <property type="entry name" value="ATP-DEPENDENT DETHIOBIOTIN SYNTHETASE BIOD 2"/>
    <property type="match status" value="1"/>
</dbReference>
<comment type="caution">
    <text evidence="10">The sequence shown here is derived from an EMBL/GenBank/DDBJ whole genome shotgun (WGS) entry which is preliminary data.</text>
</comment>
<evidence type="ECO:0000256" key="1">
    <source>
        <dbReference type="ARBA" id="ARBA00022490"/>
    </source>
</evidence>
<dbReference type="GO" id="GO:0009102">
    <property type="term" value="P:biotin biosynthetic process"/>
    <property type="evidence" value="ECO:0007669"/>
    <property type="project" value="UniProtKB-UniRule"/>
</dbReference>
<dbReference type="PIRSF" id="PIRSF006755">
    <property type="entry name" value="DTB_synth"/>
    <property type="match status" value="1"/>
</dbReference>
<keyword evidence="3 9" id="KW-0479">Metal-binding</keyword>
<evidence type="ECO:0000256" key="9">
    <source>
        <dbReference type="HAMAP-Rule" id="MF_00336"/>
    </source>
</evidence>
<evidence type="ECO:0000256" key="3">
    <source>
        <dbReference type="ARBA" id="ARBA00022723"/>
    </source>
</evidence>
<comment type="pathway">
    <text evidence="9">Cofactor biosynthesis; biotin biosynthesis; biotin from 7,8-diaminononanoate: step 1/2.</text>
</comment>
<feature type="binding site" evidence="9">
    <location>
        <begin position="192"/>
        <end position="193"/>
    </location>
    <ligand>
        <name>ATP</name>
        <dbReference type="ChEBI" id="CHEBI:30616"/>
    </ligand>
</feature>
<dbReference type="PANTHER" id="PTHR43210">
    <property type="entry name" value="DETHIOBIOTIN SYNTHETASE"/>
    <property type="match status" value="1"/>
</dbReference>
<feature type="binding site" evidence="9">
    <location>
        <position position="35"/>
    </location>
    <ligand>
        <name>Mg(2+)</name>
        <dbReference type="ChEBI" id="CHEBI:18420"/>
    </ligand>
</feature>
<feature type="binding site" evidence="9">
    <location>
        <position position="71"/>
    </location>
    <ligand>
        <name>ATP</name>
        <dbReference type="ChEBI" id="CHEBI:30616"/>
    </ligand>
</feature>